<evidence type="ECO:0000313" key="4">
    <source>
        <dbReference type="Proteomes" id="UP000636264"/>
    </source>
</evidence>
<feature type="transmembrane region" description="Helical" evidence="1">
    <location>
        <begin position="141"/>
        <end position="158"/>
    </location>
</feature>
<reference evidence="3" key="2">
    <citation type="submission" date="2020-09" db="EMBL/GenBank/DDBJ databases">
        <authorList>
            <person name="Sun Q."/>
            <person name="Zhou Y."/>
        </authorList>
    </citation>
    <scope>NUCLEOTIDE SEQUENCE</scope>
    <source>
        <strain evidence="3">CGMCC 1.15320</strain>
    </source>
</reference>
<keyword evidence="4" id="KW-1185">Reference proteome</keyword>
<keyword evidence="1" id="KW-0472">Membrane</keyword>
<dbReference type="RefSeq" id="WP_188720765.1">
    <property type="nucleotide sequence ID" value="NZ_BMIF01000004.1"/>
</dbReference>
<reference evidence="3" key="1">
    <citation type="journal article" date="2014" name="Int. J. Syst. Evol. Microbiol.">
        <title>Complete genome sequence of Corynebacterium casei LMG S-19264T (=DSM 44701T), isolated from a smear-ripened cheese.</title>
        <authorList>
            <consortium name="US DOE Joint Genome Institute (JGI-PGF)"/>
            <person name="Walter F."/>
            <person name="Albersmeier A."/>
            <person name="Kalinowski J."/>
            <person name="Ruckert C."/>
        </authorList>
    </citation>
    <scope>NUCLEOTIDE SEQUENCE</scope>
    <source>
        <strain evidence="3">CGMCC 1.15320</strain>
    </source>
</reference>
<dbReference type="AlphaFoldDB" id="A0A916RQQ6"/>
<keyword evidence="1" id="KW-1133">Transmembrane helix</keyword>
<sequence length="674" mass="72378">MSKHDIDSVILKILSGVQAGVDVSLVDGTYILGSADDADIQILDVSLSPHHAKLTVDHARASLQALAGPIQLRSGPTLSPHGKAHELRPLDVVTMGMTRFAVAPMAADWAYLGTTDTPPTQRRRLLYQPMNLRALWDEQRTALLGAAAGLLFLGFWVIPHSLTFLSTLGGNLAPAQEKALSKAIRSLEFANHLTIRKARDGTLHLDGAVNTLNERQATLTAVNQTGIPVVTHILVLDTLRDELAAAISKQAPDAVFSMASDGAVVIGGTMPEKQSVTDLLQLVKNTVGDSVPIRSSLKTYDDILGEVIALGRKAQLSRTLHFKLNGTLIEAEGSVPPAQLDSWAGFLQSYAQQFAPILPFRSLVRQQKPDGTVDDTVPLEPFYIGIDNPADGQEIDLDLLSAGRYTAADLLIGGGPAASEPEELQSVQQVTRPVQPARPTETQASLTELLNAGTDRTTSHTDLDLLARRAIELAQSGKLAGLHGGTALKDATERLQQPKGSSSLSDYGKLLREKRRKPQRPCWSGSNVAFDNVTGALFWLDVLSQSQPLTTTAFDRDTGEILAEAALNPMKVAQCAHLASDGTLRSYYLERVSKEPHLARVLLRNVAQAPVQISGISLPGNRYFQTTNNQIFHEGSLLNPSSSVMSIGELGVLFSTGSGLSVAFPGSNLTWETN</sequence>
<comment type="caution">
    <text evidence="3">The sequence shown here is derived from an EMBL/GenBank/DDBJ whole genome shotgun (WGS) entry which is preliminary data.</text>
</comment>
<dbReference type="SUPFAM" id="SSF49879">
    <property type="entry name" value="SMAD/FHA domain"/>
    <property type="match status" value="1"/>
</dbReference>
<gene>
    <name evidence="3" type="ORF">GCM10011385_18610</name>
</gene>
<dbReference type="Pfam" id="PF16697">
    <property type="entry name" value="Yop-YscD_cpl"/>
    <property type="match status" value="1"/>
</dbReference>
<dbReference type="InterPro" id="IPR008984">
    <property type="entry name" value="SMAD_FHA_dom_sf"/>
</dbReference>
<evidence type="ECO:0000259" key="2">
    <source>
        <dbReference type="Pfam" id="PF16697"/>
    </source>
</evidence>
<accession>A0A916RQQ6</accession>
<dbReference type="InterPro" id="IPR032030">
    <property type="entry name" value="YscD_cytoplasmic_dom"/>
</dbReference>
<proteinExistence type="predicted"/>
<dbReference type="Proteomes" id="UP000636264">
    <property type="component" value="Unassembled WGS sequence"/>
</dbReference>
<dbReference type="EMBL" id="BMIF01000004">
    <property type="protein sequence ID" value="GGA65076.1"/>
    <property type="molecule type" value="Genomic_DNA"/>
</dbReference>
<evidence type="ECO:0000313" key="3">
    <source>
        <dbReference type="EMBL" id="GGA65076.1"/>
    </source>
</evidence>
<protein>
    <recommendedName>
        <fullName evidence="2">YscD cytoplasmic domain-containing protein</fullName>
    </recommendedName>
</protein>
<feature type="domain" description="YscD cytoplasmic" evidence="2">
    <location>
        <begin position="12"/>
        <end position="104"/>
    </location>
</feature>
<name>A0A916RQQ6_9HYPH</name>
<keyword evidence="1" id="KW-0812">Transmembrane</keyword>
<evidence type="ECO:0000256" key="1">
    <source>
        <dbReference type="SAM" id="Phobius"/>
    </source>
</evidence>
<dbReference type="Gene3D" id="2.60.200.20">
    <property type="match status" value="1"/>
</dbReference>
<organism evidence="3 4">
    <name type="scientific">Nitratireductor aestuarii</name>
    <dbReference type="NCBI Taxonomy" id="1735103"/>
    <lineage>
        <taxon>Bacteria</taxon>
        <taxon>Pseudomonadati</taxon>
        <taxon>Pseudomonadota</taxon>
        <taxon>Alphaproteobacteria</taxon>
        <taxon>Hyphomicrobiales</taxon>
        <taxon>Phyllobacteriaceae</taxon>
        <taxon>Nitratireductor</taxon>
    </lineage>
</organism>